<accession>A0A1B1Z035</accession>
<sequence length="156" mass="17722">MYKIRSSVKALIIHNQHLLTIEKQSGNIKKYIIPGGGQDFNETLSDAVVRECMEELGVKAVTGRLLWVREFISKNHISDQPMDNQGHIVEHIFETCLMEIPEKFEPMEPDSTQTGVVWLPVGELSEYNFYPQELIPMIQGLNSGKGNFEVYVGDIN</sequence>
<dbReference type="Proteomes" id="UP000077412">
    <property type="component" value="Chromosome"/>
</dbReference>
<proteinExistence type="inferred from homology"/>
<feature type="domain" description="Nudix hydrolase" evidence="2">
    <location>
        <begin position="3"/>
        <end position="142"/>
    </location>
</feature>
<dbReference type="AlphaFoldDB" id="A0A1B1Z035"/>
<dbReference type="EMBL" id="CP016761">
    <property type="protein sequence ID" value="ANX10816.1"/>
    <property type="molecule type" value="Genomic_DNA"/>
</dbReference>
<dbReference type="InterPro" id="IPR000086">
    <property type="entry name" value="NUDIX_hydrolase_dom"/>
</dbReference>
<dbReference type="PROSITE" id="PS51462">
    <property type="entry name" value="NUDIX"/>
    <property type="match status" value="1"/>
</dbReference>
<dbReference type="Gene3D" id="3.90.79.10">
    <property type="entry name" value="Nucleoside Triphosphate Pyrophosphohydrolase"/>
    <property type="match status" value="1"/>
</dbReference>
<dbReference type="SUPFAM" id="SSF55811">
    <property type="entry name" value="Nudix"/>
    <property type="match status" value="1"/>
</dbReference>
<organism evidence="3 4">
    <name type="scientific">Fictibacillus arsenicus</name>
    <dbReference type="NCBI Taxonomy" id="255247"/>
    <lineage>
        <taxon>Bacteria</taxon>
        <taxon>Bacillati</taxon>
        <taxon>Bacillota</taxon>
        <taxon>Bacilli</taxon>
        <taxon>Bacillales</taxon>
        <taxon>Fictibacillaceae</taxon>
        <taxon>Fictibacillus</taxon>
    </lineage>
</organism>
<evidence type="ECO:0000256" key="1">
    <source>
        <dbReference type="ARBA" id="ARBA00005582"/>
    </source>
</evidence>
<evidence type="ECO:0000313" key="3">
    <source>
        <dbReference type="EMBL" id="ANX10816.1"/>
    </source>
</evidence>
<reference evidence="3 4" key="1">
    <citation type="submission" date="2016-08" db="EMBL/GenBank/DDBJ databases">
        <title>Complete genome sequence of Fictibacillus arsenicus G25-54, a strain with toxicity to nematodes and a potential arsenic-resistance activity.</title>
        <authorList>
            <person name="Zheng Z."/>
        </authorList>
    </citation>
    <scope>NUCLEOTIDE SEQUENCE [LARGE SCALE GENOMIC DNA]</scope>
    <source>
        <strain evidence="3 4">G25-54</strain>
    </source>
</reference>
<dbReference type="InterPro" id="IPR015797">
    <property type="entry name" value="NUDIX_hydrolase-like_dom_sf"/>
</dbReference>
<dbReference type="RefSeq" id="WP_066286056.1">
    <property type="nucleotide sequence ID" value="NZ_CP016761.1"/>
</dbReference>
<evidence type="ECO:0000259" key="2">
    <source>
        <dbReference type="PROSITE" id="PS51462"/>
    </source>
</evidence>
<dbReference type="PANTHER" id="PTHR43736:SF1">
    <property type="entry name" value="DIHYDRONEOPTERIN TRIPHOSPHATE DIPHOSPHATASE"/>
    <property type="match status" value="1"/>
</dbReference>
<name>A0A1B1Z035_9BACL</name>
<protein>
    <recommendedName>
        <fullName evidence="2">Nudix hydrolase domain-containing protein</fullName>
    </recommendedName>
</protein>
<comment type="similarity">
    <text evidence="1">Belongs to the Nudix hydrolase family.</text>
</comment>
<dbReference type="STRING" id="255247.ABE41_002145"/>
<dbReference type="PANTHER" id="PTHR43736">
    <property type="entry name" value="ADP-RIBOSE PYROPHOSPHATASE"/>
    <property type="match status" value="1"/>
</dbReference>
<keyword evidence="4" id="KW-1185">Reference proteome</keyword>
<gene>
    <name evidence="3" type="ORF">ABE41_002145</name>
</gene>
<evidence type="ECO:0000313" key="4">
    <source>
        <dbReference type="Proteomes" id="UP000077412"/>
    </source>
</evidence>
<dbReference type="Pfam" id="PF00293">
    <property type="entry name" value="NUDIX"/>
    <property type="match status" value="1"/>
</dbReference>
<dbReference type="KEGG" id="far:ABE41_002145"/>